<dbReference type="EMBL" id="DF849320">
    <property type="protein sequence ID" value="GAT56636.1"/>
    <property type="molecule type" value="Genomic_DNA"/>
</dbReference>
<keyword evidence="3" id="KW-1185">Reference proteome</keyword>
<dbReference type="SUPFAM" id="SSF48113">
    <property type="entry name" value="Heme-dependent peroxidases"/>
    <property type="match status" value="1"/>
</dbReference>
<accession>A0ABQ0M376</accession>
<dbReference type="Gene3D" id="1.10.520.10">
    <property type="match status" value="1"/>
</dbReference>
<evidence type="ECO:0000313" key="3">
    <source>
        <dbReference type="Proteomes" id="UP000815677"/>
    </source>
</evidence>
<dbReference type="Proteomes" id="UP000815677">
    <property type="component" value="Unassembled WGS sequence"/>
</dbReference>
<evidence type="ECO:0000313" key="2">
    <source>
        <dbReference type="EMBL" id="GAT56636.1"/>
    </source>
</evidence>
<name>A0ABQ0M376_MYCCL</name>
<proteinExistence type="predicted"/>
<dbReference type="InterPro" id="IPR010255">
    <property type="entry name" value="Haem_peroxidase_sf"/>
</dbReference>
<evidence type="ECO:0000256" key="1">
    <source>
        <dbReference type="SAM" id="MobiDB-lite"/>
    </source>
</evidence>
<sequence length="151" mass="15947">MSIADVLSVVAIAAIENCGGPDIAFRGDRIDASDPNAPGVPQPQDDLPATAGRSRAHFRSVQHTFFPNTVPAGPNNTNIVSHFDATYVTFDNNIATEYISGTTQNPLVVGANDTTNSDGKIFGRDGHGGSVRVDVRGTHGFRADRTAARLE</sequence>
<feature type="region of interest" description="Disordered" evidence="1">
    <location>
        <begin position="29"/>
        <end position="50"/>
    </location>
</feature>
<reference evidence="2" key="1">
    <citation type="submission" date="2014-09" db="EMBL/GenBank/DDBJ databases">
        <title>Genome sequence of the luminous mushroom Mycena chlorophos for searching fungal bioluminescence genes.</title>
        <authorList>
            <person name="Tanaka Y."/>
            <person name="Kasuga D."/>
            <person name="Oba Y."/>
            <person name="Hase S."/>
            <person name="Sato K."/>
            <person name="Oba Y."/>
            <person name="Sakakibara Y."/>
        </authorList>
    </citation>
    <scope>NUCLEOTIDE SEQUENCE</scope>
</reference>
<gene>
    <name evidence="2" type="ORF">MCHLO_13265</name>
</gene>
<organism evidence="2 3">
    <name type="scientific">Mycena chlorophos</name>
    <name type="common">Agaric fungus</name>
    <name type="synonym">Agaricus chlorophos</name>
    <dbReference type="NCBI Taxonomy" id="658473"/>
    <lineage>
        <taxon>Eukaryota</taxon>
        <taxon>Fungi</taxon>
        <taxon>Dikarya</taxon>
        <taxon>Basidiomycota</taxon>
        <taxon>Agaricomycotina</taxon>
        <taxon>Agaricomycetes</taxon>
        <taxon>Agaricomycetidae</taxon>
        <taxon>Agaricales</taxon>
        <taxon>Marasmiineae</taxon>
        <taxon>Mycenaceae</taxon>
        <taxon>Mycena</taxon>
    </lineage>
</organism>
<protein>
    <submittedName>
        <fullName evidence="2">Uncharacterized protein</fullName>
    </submittedName>
</protein>